<gene>
    <name evidence="6" type="ORF">HKI87_01g02810</name>
</gene>
<dbReference type="AlphaFoldDB" id="A0AAX4NYZ8"/>
<evidence type="ECO:0000256" key="4">
    <source>
        <dbReference type="ARBA" id="ARBA00022807"/>
    </source>
</evidence>
<keyword evidence="7" id="KW-1185">Reference proteome</keyword>
<dbReference type="GO" id="GO:0008234">
    <property type="term" value="F:cysteine-type peptidase activity"/>
    <property type="evidence" value="ECO:0007669"/>
    <property type="project" value="UniProtKB-KW"/>
</dbReference>
<dbReference type="PROSITE" id="PS51935">
    <property type="entry name" value="NLPC_P60"/>
    <property type="match status" value="1"/>
</dbReference>
<evidence type="ECO:0000313" key="6">
    <source>
        <dbReference type="EMBL" id="WZN58757.1"/>
    </source>
</evidence>
<dbReference type="Gene3D" id="3.90.1720.10">
    <property type="entry name" value="endopeptidase domain like (from Nostoc punctiforme)"/>
    <property type="match status" value="1"/>
</dbReference>
<dbReference type="InterPro" id="IPR038765">
    <property type="entry name" value="Papain-like_cys_pep_sf"/>
</dbReference>
<dbReference type="PANTHER" id="PTHR47053:SF1">
    <property type="entry name" value="MUREIN DD-ENDOPEPTIDASE MEPH-RELATED"/>
    <property type="match status" value="1"/>
</dbReference>
<evidence type="ECO:0000313" key="7">
    <source>
        <dbReference type="Proteomes" id="UP001472866"/>
    </source>
</evidence>
<protein>
    <submittedName>
        <fullName evidence="6">Cell wall-associated hydrolase NlpC/P60</fullName>
    </submittedName>
</protein>
<keyword evidence="2" id="KW-0645">Protease</keyword>
<dbReference type="SUPFAM" id="SSF82057">
    <property type="entry name" value="Prokaryotic SH3-related domain"/>
    <property type="match status" value="1"/>
</dbReference>
<dbReference type="Proteomes" id="UP001472866">
    <property type="component" value="Chromosome 01"/>
</dbReference>
<evidence type="ECO:0000256" key="1">
    <source>
        <dbReference type="ARBA" id="ARBA00007074"/>
    </source>
</evidence>
<dbReference type="GO" id="GO:0006508">
    <property type="term" value="P:proteolysis"/>
    <property type="evidence" value="ECO:0007669"/>
    <property type="project" value="UniProtKB-KW"/>
</dbReference>
<feature type="domain" description="NlpC/P60" evidence="5">
    <location>
        <begin position="96"/>
        <end position="233"/>
    </location>
</feature>
<reference evidence="6 7" key="1">
    <citation type="submission" date="2024-03" db="EMBL/GenBank/DDBJ databases">
        <title>Complete genome sequence of the green alga Chloropicon roscoffensis RCC1871.</title>
        <authorList>
            <person name="Lemieux C."/>
            <person name="Pombert J.-F."/>
            <person name="Otis C."/>
            <person name="Turmel M."/>
        </authorList>
    </citation>
    <scope>NUCLEOTIDE SEQUENCE [LARGE SCALE GENOMIC DNA]</scope>
    <source>
        <strain evidence="6 7">RCC1871</strain>
    </source>
</reference>
<dbReference type="InterPro" id="IPR000064">
    <property type="entry name" value="NLP_P60_dom"/>
</dbReference>
<evidence type="ECO:0000256" key="3">
    <source>
        <dbReference type="ARBA" id="ARBA00022801"/>
    </source>
</evidence>
<keyword evidence="4" id="KW-0788">Thiol protease</keyword>
<evidence type="ECO:0000256" key="2">
    <source>
        <dbReference type="ARBA" id="ARBA00022670"/>
    </source>
</evidence>
<keyword evidence="3 6" id="KW-0378">Hydrolase</keyword>
<dbReference type="Pfam" id="PF00877">
    <property type="entry name" value="NLPC_P60"/>
    <property type="match status" value="1"/>
</dbReference>
<dbReference type="Gene3D" id="2.30.30.40">
    <property type="entry name" value="SH3 Domains"/>
    <property type="match status" value="1"/>
</dbReference>
<dbReference type="EMBL" id="CP151501">
    <property type="protein sequence ID" value="WZN58757.1"/>
    <property type="molecule type" value="Genomic_DNA"/>
</dbReference>
<sequence>MRWGWRRLAADADVWDSPECETLATQCRKGRRARRATAEPTHRPDAIIVEEASVLVVLDLDGYAGWLAAGDWHAAMPCEPPSDDETDPHPASIDEARRRAVAFCLDAERTPNQYLWGGTLGPDYDCSGLVQAAYASAGLWLPRDAYQQRGHTEDVSVSEAQPGDLVFFGGRDPEKVTHVGLVCTAGPSRLAYVHSSGRQMGRDRIGRDELGGETGSEVGQRYQEIFLGCGRVTRGLRASESPPPQRGFPP</sequence>
<dbReference type="PANTHER" id="PTHR47053">
    <property type="entry name" value="MUREIN DD-ENDOPEPTIDASE MEPH-RELATED"/>
    <property type="match status" value="1"/>
</dbReference>
<proteinExistence type="inferred from homology"/>
<name>A0AAX4NYZ8_9CHLO</name>
<evidence type="ECO:0000259" key="5">
    <source>
        <dbReference type="PROSITE" id="PS51935"/>
    </source>
</evidence>
<dbReference type="InterPro" id="IPR051202">
    <property type="entry name" value="Peptidase_C40"/>
</dbReference>
<dbReference type="SUPFAM" id="SSF54001">
    <property type="entry name" value="Cysteine proteinases"/>
    <property type="match status" value="1"/>
</dbReference>
<comment type="similarity">
    <text evidence="1">Belongs to the peptidase C40 family.</text>
</comment>
<accession>A0AAX4NYZ8</accession>
<organism evidence="6 7">
    <name type="scientific">Chloropicon roscoffensis</name>
    <dbReference type="NCBI Taxonomy" id="1461544"/>
    <lineage>
        <taxon>Eukaryota</taxon>
        <taxon>Viridiplantae</taxon>
        <taxon>Chlorophyta</taxon>
        <taxon>Chloropicophyceae</taxon>
        <taxon>Chloropicales</taxon>
        <taxon>Chloropicaceae</taxon>
        <taxon>Chloropicon</taxon>
    </lineage>
</organism>